<dbReference type="Proteomes" id="UP000070394">
    <property type="component" value="Unassembled WGS sequence"/>
</dbReference>
<dbReference type="PANTHER" id="PTHR43808">
    <property type="entry name" value="ACETYLORNITHINE DEACETYLASE"/>
    <property type="match status" value="1"/>
</dbReference>
<evidence type="ECO:0000256" key="4">
    <source>
        <dbReference type="ARBA" id="ARBA00006247"/>
    </source>
</evidence>
<dbReference type="EC" id="3.5.1.18" evidence="5"/>
<comment type="similarity">
    <text evidence="4">Belongs to the peptidase M20A family.</text>
</comment>
<comment type="caution">
    <text evidence="13">The sequence shown here is derived from an EMBL/GenBank/DDBJ whole genome shotgun (WGS) entry which is preliminary data.</text>
</comment>
<evidence type="ECO:0000256" key="10">
    <source>
        <dbReference type="ARBA" id="ARBA00023285"/>
    </source>
</evidence>
<keyword evidence="9" id="KW-0862">Zinc</keyword>
<evidence type="ECO:0000256" key="1">
    <source>
        <dbReference type="ARBA" id="ARBA00001941"/>
    </source>
</evidence>
<accession>A0A133ZUT5</accession>
<dbReference type="PANTHER" id="PTHR43808:SF32">
    <property type="entry name" value="ARGE_DAPE-RELATED DEACYLASE"/>
    <property type="match status" value="1"/>
</dbReference>
<evidence type="ECO:0000256" key="5">
    <source>
        <dbReference type="ARBA" id="ARBA00011921"/>
    </source>
</evidence>
<dbReference type="PATRIC" id="fig|467210.3.peg.1004"/>
<dbReference type="NCBIfam" id="TIGR01910">
    <property type="entry name" value="DapE-ArgE"/>
    <property type="match status" value="1"/>
</dbReference>
<comment type="pathway">
    <text evidence="3">Amino-acid biosynthesis; L-lysine biosynthesis via DAP pathway; LL-2,6-diaminopimelate from (S)-tetrahydrodipicolinate (succinylase route): step 3/3.</text>
</comment>
<dbReference type="SUPFAM" id="SSF53187">
    <property type="entry name" value="Zn-dependent exopeptidases"/>
    <property type="match status" value="1"/>
</dbReference>
<keyword evidence="10" id="KW-0170">Cobalt</keyword>
<evidence type="ECO:0000256" key="11">
    <source>
        <dbReference type="ARBA" id="ARBA00051301"/>
    </source>
</evidence>
<dbReference type="UniPathway" id="UPA00034">
    <property type="reaction ID" value="UER00021"/>
</dbReference>
<evidence type="ECO:0000313" key="14">
    <source>
        <dbReference type="Proteomes" id="UP000070394"/>
    </source>
</evidence>
<dbReference type="EMBL" id="LSDA01000037">
    <property type="protein sequence ID" value="KXB59199.1"/>
    <property type="molecule type" value="Genomic_DNA"/>
</dbReference>
<dbReference type="GO" id="GO:0009014">
    <property type="term" value="F:succinyl-diaminopimelate desuccinylase activity"/>
    <property type="evidence" value="ECO:0007669"/>
    <property type="project" value="UniProtKB-EC"/>
</dbReference>
<keyword evidence="7" id="KW-0479">Metal-binding</keyword>
<dbReference type="STRING" id="467210.HMPREF1866_01015"/>
<reference evidence="14" key="1">
    <citation type="submission" date="2016-01" db="EMBL/GenBank/DDBJ databases">
        <authorList>
            <person name="Mitreva M."/>
            <person name="Pepin K.H."/>
            <person name="Mihindukulasuriya K.A."/>
            <person name="Fulton R."/>
            <person name="Fronick C."/>
            <person name="O'Laughlin M."/>
            <person name="Miner T."/>
            <person name="Herter B."/>
            <person name="Rosa B.A."/>
            <person name="Cordes M."/>
            <person name="Tomlinson C."/>
            <person name="Wollam A."/>
            <person name="Palsikar V.B."/>
            <person name="Mardis E.R."/>
            <person name="Wilson R.K."/>
        </authorList>
    </citation>
    <scope>NUCLEOTIDE SEQUENCE [LARGE SCALE GENOMIC DNA]</scope>
    <source>
        <strain evidence="14">DNF00896</strain>
    </source>
</reference>
<keyword evidence="8" id="KW-0378">Hydrolase</keyword>
<evidence type="ECO:0000259" key="12">
    <source>
        <dbReference type="Pfam" id="PF07687"/>
    </source>
</evidence>
<feature type="domain" description="Peptidase M20 dimerisation" evidence="12">
    <location>
        <begin position="188"/>
        <end position="289"/>
    </location>
</feature>
<sequence>MNGDIMQEFFDLVDKDELVKMLSNAVDIKSTNPTGNEKPMCEYVEGLLKENGIEYSIVPVEKDRYDILAKIKGITKKDAIVFTGHMDVVPVSDDEMKRWNTPPFTSTIKDGKLYGRGSADMKSGLLSALYAMILLKRNNITPKRDIILAATIDEENYMKGSRALYKNPIFDSAKYLVVCEPTNMHICNEQKGRTWADICVHGMTAHGSQKGVGENAIYLAIKLIEKIKHTQFAEYPDTFWRTLAINAGVEPQVVPDRCVFTVDARLQVGHEPSKIWEKLEELIKEIKDENPHFDATYEIADMRDSWHTDKENELIKAISSGLENLRTEPCFETFSGSTDASKLIKNGLVPVIIGPGDLAVVHRENEYVELKQLFESCKLYMDIMTGL</sequence>
<keyword evidence="14" id="KW-1185">Reference proteome</keyword>
<dbReference type="Gene3D" id="3.30.70.360">
    <property type="match status" value="1"/>
</dbReference>
<dbReference type="CDD" id="cd08659">
    <property type="entry name" value="M20_ArgE_DapE-like"/>
    <property type="match status" value="1"/>
</dbReference>
<protein>
    <recommendedName>
        <fullName evidence="6">Probable succinyl-diaminopimelate desuccinylase</fullName>
        <ecNumber evidence="5">3.5.1.18</ecNumber>
    </recommendedName>
</protein>
<comment type="catalytic activity">
    <reaction evidence="11">
        <text>N-succinyl-(2S,6S)-2,6-diaminopimelate + H2O = (2S,6S)-2,6-diaminopimelate + succinate</text>
        <dbReference type="Rhea" id="RHEA:22608"/>
        <dbReference type="ChEBI" id="CHEBI:15377"/>
        <dbReference type="ChEBI" id="CHEBI:30031"/>
        <dbReference type="ChEBI" id="CHEBI:57609"/>
        <dbReference type="ChEBI" id="CHEBI:58087"/>
        <dbReference type="EC" id="3.5.1.18"/>
    </reaction>
</comment>
<evidence type="ECO:0000256" key="8">
    <source>
        <dbReference type="ARBA" id="ARBA00022801"/>
    </source>
</evidence>
<evidence type="ECO:0000256" key="9">
    <source>
        <dbReference type="ARBA" id="ARBA00022833"/>
    </source>
</evidence>
<comment type="cofactor">
    <cofactor evidence="2">
        <name>Zn(2+)</name>
        <dbReference type="ChEBI" id="CHEBI:29105"/>
    </cofactor>
</comment>
<dbReference type="Pfam" id="PF07687">
    <property type="entry name" value="M20_dimer"/>
    <property type="match status" value="1"/>
</dbReference>
<dbReference type="Pfam" id="PF01546">
    <property type="entry name" value="Peptidase_M20"/>
    <property type="match status" value="1"/>
</dbReference>
<comment type="cofactor">
    <cofactor evidence="1">
        <name>Co(2+)</name>
        <dbReference type="ChEBI" id="CHEBI:48828"/>
    </cofactor>
</comment>
<dbReference type="GO" id="GO:0046872">
    <property type="term" value="F:metal ion binding"/>
    <property type="evidence" value="ECO:0007669"/>
    <property type="project" value="UniProtKB-KW"/>
</dbReference>
<evidence type="ECO:0000256" key="3">
    <source>
        <dbReference type="ARBA" id="ARBA00005130"/>
    </source>
</evidence>
<evidence type="ECO:0000256" key="6">
    <source>
        <dbReference type="ARBA" id="ARBA00016853"/>
    </source>
</evidence>
<dbReference type="InterPro" id="IPR001261">
    <property type="entry name" value="ArgE/DapE_CS"/>
</dbReference>
<gene>
    <name evidence="13" type="ORF">HMPREF1866_01015</name>
</gene>
<dbReference type="AlphaFoldDB" id="A0A133ZUT5"/>
<dbReference type="InterPro" id="IPR011650">
    <property type="entry name" value="Peptidase_M20_dimer"/>
</dbReference>
<evidence type="ECO:0000313" key="13">
    <source>
        <dbReference type="EMBL" id="KXB59199.1"/>
    </source>
</evidence>
<dbReference type="InterPro" id="IPR002933">
    <property type="entry name" value="Peptidase_M20"/>
</dbReference>
<proteinExistence type="inferred from homology"/>
<name>A0A133ZUT5_9FIRM</name>
<dbReference type="SUPFAM" id="SSF55031">
    <property type="entry name" value="Bacterial exopeptidase dimerisation domain"/>
    <property type="match status" value="1"/>
</dbReference>
<dbReference type="InterPro" id="IPR036264">
    <property type="entry name" value="Bact_exopeptidase_dim_dom"/>
</dbReference>
<evidence type="ECO:0000256" key="2">
    <source>
        <dbReference type="ARBA" id="ARBA00001947"/>
    </source>
</evidence>
<organism evidence="13 14">
    <name type="scientific">Lachnoanaerobaculum saburreum</name>
    <dbReference type="NCBI Taxonomy" id="467210"/>
    <lineage>
        <taxon>Bacteria</taxon>
        <taxon>Bacillati</taxon>
        <taxon>Bacillota</taxon>
        <taxon>Clostridia</taxon>
        <taxon>Lachnospirales</taxon>
        <taxon>Lachnospiraceae</taxon>
        <taxon>Lachnoanaerobaculum</taxon>
    </lineage>
</organism>
<dbReference type="InterPro" id="IPR050072">
    <property type="entry name" value="Peptidase_M20A"/>
</dbReference>
<dbReference type="Gene3D" id="3.40.630.10">
    <property type="entry name" value="Zn peptidases"/>
    <property type="match status" value="2"/>
</dbReference>
<evidence type="ECO:0000256" key="7">
    <source>
        <dbReference type="ARBA" id="ARBA00022723"/>
    </source>
</evidence>
<dbReference type="PROSITE" id="PS00759">
    <property type="entry name" value="ARGE_DAPE_CPG2_2"/>
    <property type="match status" value="1"/>
</dbReference>
<dbReference type="GO" id="GO:0009089">
    <property type="term" value="P:lysine biosynthetic process via diaminopimelate"/>
    <property type="evidence" value="ECO:0007669"/>
    <property type="project" value="UniProtKB-UniPathway"/>
</dbReference>
<dbReference type="InterPro" id="IPR010182">
    <property type="entry name" value="ArgE/DapE"/>
</dbReference>